<sequence>MKLVESILHKDTKSHVKSIAYVDGNVALMFTIRLFYRLINHDKMLEEGVQEARLIDEETHTFRLYK</sequence>
<evidence type="ECO:0000313" key="2">
    <source>
        <dbReference type="Proteomes" id="UP000437562"/>
    </source>
</evidence>
<evidence type="ECO:0000313" key="1">
    <source>
        <dbReference type="EMBL" id="VXB40826.1"/>
    </source>
</evidence>
<dbReference type="AlphaFoldDB" id="A0A653QE35"/>
<gene>
    <name evidence="1" type="ORF">BACI71_110411</name>
</gene>
<name>A0A653QE35_BACMY</name>
<dbReference type="EMBL" id="CABWMC010000003">
    <property type="protein sequence ID" value="VXB40826.1"/>
    <property type="molecule type" value="Genomic_DNA"/>
</dbReference>
<proteinExistence type="predicted"/>
<organism evidence="1 2">
    <name type="scientific">Bacillus mycoides</name>
    <dbReference type="NCBI Taxonomy" id="1405"/>
    <lineage>
        <taxon>Bacteria</taxon>
        <taxon>Bacillati</taxon>
        <taxon>Bacillota</taxon>
        <taxon>Bacilli</taxon>
        <taxon>Bacillales</taxon>
        <taxon>Bacillaceae</taxon>
        <taxon>Bacillus</taxon>
        <taxon>Bacillus cereus group</taxon>
    </lineage>
</organism>
<accession>A0A653QE35</accession>
<protein>
    <submittedName>
        <fullName evidence="1">Uncharacterized protein</fullName>
    </submittedName>
</protein>
<reference evidence="1 2" key="1">
    <citation type="submission" date="2019-10" db="EMBL/GenBank/DDBJ databases">
        <authorList>
            <person name="Karimi E."/>
        </authorList>
    </citation>
    <scope>NUCLEOTIDE SEQUENCE [LARGE SCALE GENOMIC DNA]</scope>
    <source>
        <strain evidence="1">Bacillus sp. 71</strain>
    </source>
</reference>
<dbReference type="Proteomes" id="UP000437562">
    <property type="component" value="Unassembled WGS sequence"/>
</dbReference>